<dbReference type="OrthoDB" id="2018427at2759"/>
<sequence length="132" mass="15539">MDKTEGLVLKGEKRVLAKLDQRVRDLELDSTEESRRHTETLKNYQNKERKVRELELQVDEAKNSNERMHYLAKNLQAKIKTYKKQWDELHILEDVEERVDIAENALAKIRAKNRIALQSNASITNSRFSSFV</sequence>
<name>A0A0N5DB30_THECL</name>
<gene>
    <name evidence="2" type="ORF">TCLT_LOCUS10381</name>
</gene>
<evidence type="ECO:0000313" key="2">
    <source>
        <dbReference type="EMBL" id="VDN08070.1"/>
    </source>
</evidence>
<proteinExistence type="predicted"/>
<protein>
    <submittedName>
        <fullName evidence="4">Myosin_tail_1 domain-containing protein</fullName>
    </submittedName>
</protein>
<dbReference type="OMA" id="NSNERMH"/>
<feature type="coiled-coil region" evidence="1">
    <location>
        <begin position="9"/>
        <end position="64"/>
    </location>
</feature>
<accession>A0A0N5DB30</accession>
<evidence type="ECO:0000313" key="3">
    <source>
        <dbReference type="Proteomes" id="UP000276776"/>
    </source>
</evidence>
<organism evidence="4">
    <name type="scientific">Thelazia callipaeda</name>
    <name type="common">Oriental eyeworm</name>
    <name type="synonym">Parasitic nematode</name>
    <dbReference type="NCBI Taxonomy" id="103827"/>
    <lineage>
        <taxon>Eukaryota</taxon>
        <taxon>Metazoa</taxon>
        <taxon>Ecdysozoa</taxon>
        <taxon>Nematoda</taxon>
        <taxon>Chromadorea</taxon>
        <taxon>Rhabditida</taxon>
        <taxon>Spirurina</taxon>
        <taxon>Spiruromorpha</taxon>
        <taxon>Thelazioidea</taxon>
        <taxon>Thelaziidae</taxon>
        <taxon>Thelazia</taxon>
    </lineage>
</organism>
<dbReference type="WBParaSite" id="TCLT_0001039201-mRNA-1">
    <property type="protein sequence ID" value="TCLT_0001039201-mRNA-1"/>
    <property type="gene ID" value="TCLT_0001039201"/>
</dbReference>
<dbReference type="AlphaFoldDB" id="A0A0N5DB30"/>
<dbReference type="EMBL" id="UYYF01005082">
    <property type="protein sequence ID" value="VDN08070.1"/>
    <property type="molecule type" value="Genomic_DNA"/>
</dbReference>
<evidence type="ECO:0000256" key="1">
    <source>
        <dbReference type="SAM" id="Coils"/>
    </source>
</evidence>
<dbReference type="Proteomes" id="UP000276776">
    <property type="component" value="Unassembled WGS sequence"/>
</dbReference>
<keyword evidence="1" id="KW-0175">Coiled coil</keyword>
<reference evidence="2 3" key="2">
    <citation type="submission" date="2018-11" db="EMBL/GenBank/DDBJ databases">
        <authorList>
            <consortium name="Pathogen Informatics"/>
        </authorList>
    </citation>
    <scope>NUCLEOTIDE SEQUENCE [LARGE SCALE GENOMIC DNA]</scope>
</reference>
<keyword evidence="3" id="KW-1185">Reference proteome</keyword>
<reference evidence="4" key="1">
    <citation type="submission" date="2017-02" db="UniProtKB">
        <authorList>
            <consortium name="WormBaseParasite"/>
        </authorList>
    </citation>
    <scope>IDENTIFICATION</scope>
</reference>
<dbReference type="STRING" id="103827.A0A0N5DB30"/>
<evidence type="ECO:0000313" key="4">
    <source>
        <dbReference type="WBParaSite" id="TCLT_0001039201-mRNA-1"/>
    </source>
</evidence>